<dbReference type="KEGG" id="ola:111946832"/>
<dbReference type="InParanoid" id="A0A3B3I1N6"/>
<comment type="catalytic activity">
    <reaction evidence="1">
        <text>S-ubiquitinyl-[E2 ubiquitin-conjugating enzyme]-L-cysteine + [acceptor protein]-L-lysine = [E2 ubiquitin-conjugating enzyme]-L-cysteine + N(6)-ubiquitinyl-[acceptor protein]-L-lysine.</text>
        <dbReference type="EC" id="2.3.2.26"/>
    </reaction>
</comment>
<dbReference type="InterPro" id="IPR035983">
    <property type="entry name" value="Hect_E3_ubiquitin_ligase"/>
</dbReference>
<evidence type="ECO:0000256" key="13">
    <source>
        <dbReference type="SAM" id="MobiDB-lite"/>
    </source>
</evidence>
<dbReference type="Proteomes" id="UP000001038">
    <property type="component" value="Chromosome 22"/>
</dbReference>
<dbReference type="Bgee" id="ENSORLG00000028868">
    <property type="expression patterns" value="Expressed in testis and 1 other cell type or tissue"/>
</dbReference>
<dbReference type="OrthoDB" id="2384350at2759"/>
<evidence type="ECO:0000256" key="7">
    <source>
        <dbReference type="ARBA" id="ARBA00022679"/>
    </source>
</evidence>
<keyword evidence="7" id="KW-0808">Transferase</keyword>
<dbReference type="STRING" id="8090.ENSORLP00000038014"/>
<protein>
    <recommendedName>
        <fullName evidence="5">HECT-type E3 ubiquitin transferase</fullName>
        <ecNumber evidence="5">2.3.2.26</ecNumber>
    </recommendedName>
</protein>
<name>A0A3B3I1N6_ORYLA</name>
<keyword evidence="6" id="KW-0963">Cytoplasm</keyword>
<evidence type="ECO:0000256" key="8">
    <source>
        <dbReference type="ARBA" id="ARBA00022737"/>
    </source>
</evidence>
<dbReference type="InterPro" id="IPR000569">
    <property type="entry name" value="HECT_dom"/>
</dbReference>
<comment type="subcellular location">
    <subcellularLocation>
        <location evidence="3">Cytoplasm</location>
    </subcellularLocation>
    <subcellularLocation>
        <location evidence="2">Endomembrane system</location>
    </subcellularLocation>
</comment>
<dbReference type="Gene3D" id="3.30.2410.10">
    <property type="entry name" value="Hect, E3 ligase catalytic domain"/>
    <property type="match status" value="1"/>
</dbReference>
<dbReference type="GO" id="GO:0005737">
    <property type="term" value="C:cytoplasm"/>
    <property type="evidence" value="ECO:0000318"/>
    <property type="project" value="GO_Central"/>
</dbReference>
<keyword evidence="9 12" id="KW-0833">Ubl conjugation pathway</keyword>
<gene>
    <name evidence="15" type="primary">LOC111946832</name>
</gene>
<keyword evidence="10" id="KW-0040">ANK repeat</keyword>
<dbReference type="PROSITE" id="PS50237">
    <property type="entry name" value="HECT"/>
    <property type="match status" value="1"/>
</dbReference>
<proteinExistence type="predicted"/>
<dbReference type="Ensembl" id="ENSORLT00000028339.1">
    <property type="protein sequence ID" value="ENSORLP00000038014.1"/>
    <property type="gene ID" value="ENSORLG00000028868.1"/>
</dbReference>
<dbReference type="PANTHER" id="PTHR11254">
    <property type="entry name" value="HECT DOMAIN UBIQUITIN-PROTEIN LIGASE"/>
    <property type="match status" value="1"/>
</dbReference>
<comment type="pathway">
    <text evidence="4">Protein modification; protein ubiquitination.</text>
</comment>
<evidence type="ECO:0000256" key="4">
    <source>
        <dbReference type="ARBA" id="ARBA00004906"/>
    </source>
</evidence>
<feature type="active site" description="Glycyl thioester intermediate" evidence="12">
    <location>
        <position position="491"/>
    </location>
</feature>
<dbReference type="GO" id="GO:0000139">
    <property type="term" value="C:Golgi membrane"/>
    <property type="evidence" value="ECO:0000318"/>
    <property type="project" value="GO_Central"/>
</dbReference>
<dbReference type="GeneTree" id="ENSGT00950000182865"/>
<keyword evidence="16" id="KW-1185">Reference proteome</keyword>
<dbReference type="AlphaFoldDB" id="A0A3B3I1N6"/>
<evidence type="ECO:0000256" key="3">
    <source>
        <dbReference type="ARBA" id="ARBA00004496"/>
    </source>
</evidence>
<evidence type="ECO:0000313" key="15">
    <source>
        <dbReference type="Ensembl" id="ENSORLP00000038014.1"/>
    </source>
</evidence>
<evidence type="ECO:0000256" key="11">
    <source>
        <dbReference type="ARBA" id="ARBA00023136"/>
    </source>
</evidence>
<sequence length="527" mass="59745">MKPNVTLNFPWGGKEVSSVCSNTCLYIMAEMEMPTQHRVFDTDDSDFESPTFQSRDLETLEQSNVDGPYEPMEADATNREHETEQGGTRFSDFIPLDFEEEEAVEEAIRRSLEEETVQVPQESRSIKTLTTEEITGIVKAHSEMVVTEGFRSIIVSRRNVWTSAIRQFRRPRFVESTDMLYVTFASDENTTEDAEDLGGPRREFFRLLVKAIFQESGAFEESPNGFIPRLNVSHVQNRVYRTIGQMMSTIIVQGGECPALLSSVVLDYLLTGRMFDIRVSPEDVADVELRDSLKTIDQATTDDDLQRAIESCESWRYQIEGLPNPVTMDNKDAFVKNAIIFHVLLQQKSCYDQLAEGLECYELLPLLKENLPLRVLLEMPKVRSDLTADVVAALLKPSYSLLGSNKRPKEELMVVKFRDFLNSVQEREVEECLHGRTLTEAEKTFLRNLNPGHILAFVTGSSRVPAVGFQPSPKLSFVHNENKDLPVAHTCSNELEIFVNSKNLADNDEFEYNFLVALMNGANFSAV</sequence>
<dbReference type="Gene3D" id="3.90.1750.10">
    <property type="entry name" value="Hect, E3 ligase catalytic domains"/>
    <property type="match status" value="1"/>
</dbReference>
<evidence type="ECO:0000256" key="5">
    <source>
        <dbReference type="ARBA" id="ARBA00012485"/>
    </source>
</evidence>
<dbReference type="SUPFAM" id="SSF56204">
    <property type="entry name" value="Hect, E3 ligase catalytic domain"/>
    <property type="match status" value="2"/>
</dbReference>
<evidence type="ECO:0000313" key="16">
    <source>
        <dbReference type="Proteomes" id="UP000001038"/>
    </source>
</evidence>
<accession>A0A3B3I1N6</accession>
<keyword evidence="11" id="KW-0472">Membrane</keyword>
<dbReference type="GO" id="GO:0007030">
    <property type="term" value="P:Golgi organization"/>
    <property type="evidence" value="ECO:0000318"/>
    <property type="project" value="GO_Central"/>
</dbReference>
<evidence type="ECO:0000256" key="2">
    <source>
        <dbReference type="ARBA" id="ARBA00004308"/>
    </source>
</evidence>
<evidence type="ECO:0000256" key="6">
    <source>
        <dbReference type="ARBA" id="ARBA00022490"/>
    </source>
</evidence>
<dbReference type="GeneID" id="111946832"/>
<dbReference type="EC" id="2.3.2.26" evidence="5"/>
<feature type="domain" description="HECT" evidence="14">
    <location>
        <begin position="170"/>
        <end position="497"/>
    </location>
</feature>
<reference evidence="15" key="2">
    <citation type="submission" date="2025-08" db="UniProtKB">
        <authorList>
            <consortium name="Ensembl"/>
        </authorList>
    </citation>
    <scope>IDENTIFICATION</scope>
    <source>
        <strain evidence="15">Hd-rR</strain>
    </source>
</reference>
<feature type="compositionally biased region" description="Polar residues" evidence="13">
    <location>
        <begin position="48"/>
        <end position="65"/>
    </location>
</feature>
<dbReference type="GO" id="GO:0006511">
    <property type="term" value="P:ubiquitin-dependent protein catabolic process"/>
    <property type="evidence" value="ECO:0000318"/>
    <property type="project" value="GO_Central"/>
</dbReference>
<dbReference type="GO" id="GO:0005634">
    <property type="term" value="C:nucleus"/>
    <property type="evidence" value="ECO:0000318"/>
    <property type="project" value="GO_Central"/>
</dbReference>
<dbReference type="RefSeq" id="XP_023807434.1">
    <property type="nucleotide sequence ID" value="XM_023951666.1"/>
</dbReference>
<feature type="region of interest" description="Disordered" evidence="13">
    <location>
        <begin position="40"/>
        <end position="86"/>
    </location>
</feature>
<dbReference type="InterPro" id="IPR050409">
    <property type="entry name" value="E3_ubiq-protein_ligase"/>
</dbReference>
<dbReference type="GO" id="GO:0061025">
    <property type="term" value="P:membrane fusion"/>
    <property type="evidence" value="ECO:0000318"/>
    <property type="project" value="GO_Central"/>
</dbReference>
<reference evidence="15" key="3">
    <citation type="submission" date="2025-09" db="UniProtKB">
        <authorList>
            <consortium name="Ensembl"/>
        </authorList>
    </citation>
    <scope>IDENTIFICATION</scope>
    <source>
        <strain evidence="15">Hd-rR</strain>
    </source>
</reference>
<evidence type="ECO:0000259" key="14">
    <source>
        <dbReference type="PROSITE" id="PS50237"/>
    </source>
</evidence>
<organism evidence="15 16">
    <name type="scientific">Oryzias latipes</name>
    <name type="common">Japanese rice fish</name>
    <name type="synonym">Japanese killifish</name>
    <dbReference type="NCBI Taxonomy" id="8090"/>
    <lineage>
        <taxon>Eukaryota</taxon>
        <taxon>Metazoa</taxon>
        <taxon>Chordata</taxon>
        <taxon>Craniata</taxon>
        <taxon>Vertebrata</taxon>
        <taxon>Euteleostomi</taxon>
        <taxon>Actinopterygii</taxon>
        <taxon>Neopterygii</taxon>
        <taxon>Teleostei</taxon>
        <taxon>Neoteleostei</taxon>
        <taxon>Acanthomorphata</taxon>
        <taxon>Ovalentaria</taxon>
        <taxon>Atherinomorphae</taxon>
        <taxon>Beloniformes</taxon>
        <taxon>Adrianichthyidae</taxon>
        <taxon>Oryziinae</taxon>
        <taxon>Oryzias</taxon>
    </lineage>
</organism>
<evidence type="ECO:0000256" key="9">
    <source>
        <dbReference type="ARBA" id="ARBA00022786"/>
    </source>
</evidence>
<dbReference type="SMART" id="SM00119">
    <property type="entry name" value="HECTc"/>
    <property type="match status" value="1"/>
</dbReference>
<dbReference type="PANTHER" id="PTHR11254:SF363">
    <property type="entry name" value="E3 UBIQUITIN-PROTEIN LIGASE HACE1"/>
    <property type="match status" value="1"/>
</dbReference>
<reference evidence="15 16" key="1">
    <citation type="journal article" date="2007" name="Nature">
        <title>The medaka draft genome and insights into vertebrate genome evolution.</title>
        <authorList>
            <person name="Kasahara M."/>
            <person name="Naruse K."/>
            <person name="Sasaki S."/>
            <person name="Nakatani Y."/>
            <person name="Qu W."/>
            <person name="Ahsan B."/>
            <person name="Yamada T."/>
            <person name="Nagayasu Y."/>
            <person name="Doi K."/>
            <person name="Kasai Y."/>
            <person name="Jindo T."/>
            <person name="Kobayashi D."/>
            <person name="Shimada A."/>
            <person name="Toyoda A."/>
            <person name="Kuroki Y."/>
            <person name="Fujiyama A."/>
            <person name="Sasaki T."/>
            <person name="Shimizu A."/>
            <person name="Asakawa S."/>
            <person name="Shimizu N."/>
            <person name="Hashimoto S."/>
            <person name="Yang J."/>
            <person name="Lee Y."/>
            <person name="Matsushima K."/>
            <person name="Sugano S."/>
            <person name="Sakaizumi M."/>
            <person name="Narita T."/>
            <person name="Ohishi K."/>
            <person name="Haga S."/>
            <person name="Ohta F."/>
            <person name="Nomoto H."/>
            <person name="Nogata K."/>
            <person name="Morishita T."/>
            <person name="Endo T."/>
            <person name="Shin-I T."/>
            <person name="Takeda H."/>
            <person name="Morishita S."/>
            <person name="Kohara Y."/>
        </authorList>
    </citation>
    <scope>NUCLEOTIDE SEQUENCE [LARGE SCALE GENOMIC DNA]</scope>
    <source>
        <strain evidence="15 16">Hd-rR</strain>
    </source>
</reference>
<dbReference type="Pfam" id="PF00632">
    <property type="entry name" value="HECT"/>
    <property type="match status" value="1"/>
</dbReference>
<evidence type="ECO:0000256" key="10">
    <source>
        <dbReference type="ARBA" id="ARBA00023043"/>
    </source>
</evidence>
<evidence type="ECO:0000256" key="12">
    <source>
        <dbReference type="PROSITE-ProRule" id="PRU00104"/>
    </source>
</evidence>
<evidence type="ECO:0000256" key="1">
    <source>
        <dbReference type="ARBA" id="ARBA00000885"/>
    </source>
</evidence>
<keyword evidence="8" id="KW-0677">Repeat</keyword>
<dbReference type="GO" id="GO:0061630">
    <property type="term" value="F:ubiquitin protein ligase activity"/>
    <property type="evidence" value="ECO:0000318"/>
    <property type="project" value="GO_Central"/>
</dbReference>